<dbReference type="AlphaFoldDB" id="G7DUF4"/>
<evidence type="ECO:0000313" key="1">
    <source>
        <dbReference type="EMBL" id="GAA94214.1"/>
    </source>
</evidence>
<reference evidence="1 2" key="1">
    <citation type="journal article" date="2011" name="J. Gen. Appl. Microbiol.">
        <title>Draft genome sequencing of the enigmatic basidiomycete Mixia osmundae.</title>
        <authorList>
            <person name="Nishida H."/>
            <person name="Nagatsuka Y."/>
            <person name="Sugiyama J."/>
        </authorList>
    </citation>
    <scope>NUCLEOTIDE SEQUENCE [LARGE SCALE GENOMIC DNA]</scope>
    <source>
        <strain evidence="2">CBS 9802 / IAM 14324 / JCM 22182 / KY 12970</strain>
    </source>
</reference>
<evidence type="ECO:0000313" key="2">
    <source>
        <dbReference type="Proteomes" id="UP000009131"/>
    </source>
</evidence>
<comment type="caution">
    <text evidence="1">The sequence shown here is derived from an EMBL/GenBank/DDBJ whole genome shotgun (WGS) entry which is preliminary data.</text>
</comment>
<accession>G7DUF4</accession>
<dbReference type="HOGENOM" id="CLU_2171661_0_0_1"/>
<gene>
    <name evidence="1" type="primary">Mo00863</name>
    <name evidence="1" type="ORF">E5Q_00863</name>
</gene>
<reference evidence="1 2" key="2">
    <citation type="journal article" date="2012" name="Open Biol.">
        <title>Characteristics of nucleosomes and linker DNA regions on the genome of the basidiomycete Mixia osmundae revealed by mono- and dinucleosome mapping.</title>
        <authorList>
            <person name="Nishida H."/>
            <person name="Kondo S."/>
            <person name="Matsumoto T."/>
            <person name="Suzuki Y."/>
            <person name="Yoshikawa H."/>
            <person name="Taylor T.D."/>
            <person name="Sugiyama J."/>
        </authorList>
    </citation>
    <scope>NUCLEOTIDE SEQUENCE [LARGE SCALE GENOMIC DNA]</scope>
    <source>
        <strain evidence="2">CBS 9802 / IAM 14324 / JCM 22182 / KY 12970</strain>
    </source>
</reference>
<dbReference type="EMBL" id="BABT02000028">
    <property type="protein sequence ID" value="GAA94214.1"/>
    <property type="molecule type" value="Genomic_DNA"/>
</dbReference>
<protein>
    <submittedName>
        <fullName evidence="1">Uncharacterized protein</fullName>
    </submittedName>
</protein>
<sequence>MITSGSVSSSADDPAQTDEIWVTVGWSERPEQESKEVIGWPRQCCLADFDLTFSVGLYTVKINRMSLRKILELKCGPIYALTYGDAACNPPLGKKVRSGSIDAGIENSSG</sequence>
<dbReference type="Proteomes" id="UP000009131">
    <property type="component" value="Unassembled WGS sequence"/>
</dbReference>
<proteinExistence type="predicted"/>
<keyword evidence="2" id="KW-1185">Reference proteome</keyword>
<dbReference type="RefSeq" id="XP_014569645.1">
    <property type="nucleotide sequence ID" value="XM_014714159.1"/>
</dbReference>
<dbReference type="InParanoid" id="G7DUF4"/>
<organism evidence="1 2">
    <name type="scientific">Mixia osmundae (strain CBS 9802 / IAM 14324 / JCM 22182 / KY 12970)</name>
    <dbReference type="NCBI Taxonomy" id="764103"/>
    <lineage>
        <taxon>Eukaryota</taxon>
        <taxon>Fungi</taxon>
        <taxon>Dikarya</taxon>
        <taxon>Basidiomycota</taxon>
        <taxon>Pucciniomycotina</taxon>
        <taxon>Mixiomycetes</taxon>
        <taxon>Mixiales</taxon>
        <taxon>Mixiaceae</taxon>
        <taxon>Mixia</taxon>
    </lineage>
</organism>
<name>G7DUF4_MIXOS</name>